<comment type="caution">
    <text evidence="1">The sequence shown here is derived from an EMBL/GenBank/DDBJ whole genome shotgun (WGS) entry which is preliminary data.</text>
</comment>
<reference evidence="1" key="1">
    <citation type="submission" date="2021-06" db="EMBL/GenBank/DDBJ databases">
        <authorList>
            <person name="Kallberg Y."/>
            <person name="Tangrot J."/>
            <person name="Rosling A."/>
        </authorList>
    </citation>
    <scope>NUCLEOTIDE SEQUENCE</scope>
    <source>
        <strain evidence="1">UK204</strain>
    </source>
</reference>
<keyword evidence="2" id="KW-1185">Reference proteome</keyword>
<evidence type="ECO:0000313" key="1">
    <source>
        <dbReference type="EMBL" id="CAG8730020.1"/>
    </source>
</evidence>
<dbReference type="AlphaFoldDB" id="A0A9N9IDR4"/>
<protein>
    <submittedName>
        <fullName evidence="1">1149_t:CDS:1</fullName>
    </submittedName>
</protein>
<dbReference type="Proteomes" id="UP000789570">
    <property type="component" value="Unassembled WGS sequence"/>
</dbReference>
<dbReference type="EMBL" id="CAJVPQ010012050">
    <property type="protein sequence ID" value="CAG8730020.1"/>
    <property type="molecule type" value="Genomic_DNA"/>
</dbReference>
<proteinExistence type="predicted"/>
<name>A0A9N9IDR4_9GLOM</name>
<accession>A0A9N9IDR4</accession>
<feature type="non-terminal residue" evidence="1">
    <location>
        <position position="62"/>
    </location>
</feature>
<evidence type="ECO:0000313" key="2">
    <source>
        <dbReference type="Proteomes" id="UP000789570"/>
    </source>
</evidence>
<organism evidence="1 2">
    <name type="scientific">Funneliformis caledonium</name>
    <dbReference type="NCBI Taxonomy" id="1117310"/>
    <lineage>
        <taxon>Eukaryota</taxon>
        <taxon>Fungi</taxon>
        <taxon>Fungi incertae sedis</taxon>
        <taxon>Mucoromycota</taxon>
        <taxon>Glomeromycotina</taxon>
        <taxon>Glomeromycetes</taxon>
        <taxon>Glomerales</taxon>
        <taxon>Glomeraceae</taxon>
        <taxon>Funneliformis</taxon>
    </lineage>
</organism>
<gene>
    <name evidence="1" type="ORF">FCALED_LOCUS14924</name>
</gene>
<sequence length="62" mass="6592">MEVDPVEEGSNNNLDKGKSIETIASTSEITAPKLTTSIDESFDASENLLNTSTIGFDAPSMQ</sequence>